<dbReference type="PIRSF" id="PIRSF003092">
    <property type="entry name" value="MinD"/>
    <property type="match status" value="1"/>
</dbReference>
<dbReference type="AlphaFoldDB" id="A0A9W6DDJ6"/>
<gene>
    <name evidence="3" type="ORF">SH1V18_14460</name>
</gene>
<evidence type="ECO:0000256" key="2">
    <source>
        <dbReference type="ARBA" id="ARBA00022840"/>
    </source>
</evidence>
<keyword evidence="2" id="KW-0067">ATP-binding</keyword>
<dbReference type="CDD" id="cd02038">
    <property type="entry name" value="FlhG-like"/>
    <property type="match status" value="1"/>
</dbReference>
<dbReference type="InterPro" id="IPR050625">
    <property type="entry name" value="ParA/MinD_ATPase"/>
</dbReference>
<dbReference type="PANTHER" id="PTHR43384:SF4">
    <property type="entry name" value="CELLULOSE BIOSYNTHESIS PROTEIN BCSQ-RELATED"/>
    <property type="match status" value="1"/>
</dbReference>
<dbReference type="EMBL" id="BRLB01000002">
    <property type="protein sequence ID" value="GKX28966.1"/>
    <property type="molecule type" value="Genomic_DNA"/>
</dbReference>
<comment type="caution">
    <text evidence="3">The sequence shown here is derived from an EMBL/GenBank/DDBJ whole genome shotgun (WGS) entry which is preliminary data.</text>
</comment>
<dbReference type="GO" id="GO:0016887">
    <property type="term" value="F:ATP hydrolysis activity"/>
    <property type="evidence" value="ECO:0007669"/>
    <property type="project" value="TreeGrafter"/>
</dbReference>
<accession>A0A9W6DDJ6</accession>
<evidence type="ECO:0000313" key="4">
    <source>
        <dbReference type="Proteomes" id="UP001144256"/>
    </source>
</evidence>
<dbReference type="GO" id="GO:0009898">
    <property type="term" value="C:cytoplasmic side of plasma membrane"/>
    <property type="evidence" value="ECO:0007669"/>
    <property type="project" value="TreeGrafter"/>
</dbReference>
<organism evidence="3 4">
    <name type="scientific">Vallitalea longa</name>
    <dbReference type="NCBI Taxonomy" id="2936439"/>
    <lineage>
        <taxon>Bacteria</taxon>
        <taxon>Bacillati</taxon>
        <taxon>Bacillota</taxon>
        <taxon>Clostridia</taxon>
        <taxon>Lachnospirales</taxon>
        <taxon>Vallitaleaceae</taxon>
        <taxon>Vallitalea</taxon>
    </lineage>
</organism>
<dbReference type="InterPro" id="IPR033875">
    <property type="entry name" value="FlhG"/>
</dbReference>
<dbReference type="RefSeq" id="WP_281813965.1">
    <property type="nucleotide sequence ID" value="NZ_BRLB01000002.1"/>
</dbReference>
<protein>
    <submittedName>
        <fullName evidence="3">Site-determining protein</fullName>
    </submittedName>
</protein>
<evidence type="ECO:0000313" key="3">
    <source>
        <dbReference type="EMBL" id="GKX28966.1"/>
    </source>
</evidence>
<sequence>MDQAVNLRNLMRKRQTSSNRSSSKVITVTSGKGGVGKSNVSVNLAINLKKMGKRVVIFDADFGLANIEVIFGIIPRYNLFDLIYNGMSVEEVLTSGPLGIEFISGGSGVQELTNMTKDQISFLNEKLLELDHLADIIIIDTGAGISDSVLEFIVSSSEVILVTTPEPTSITDAYAVLKALKNRKRADYKSTEISLLVNRVSSESEGLDIYNKLNQVANKFLDINLNNVGFLPQDNYLTKAVIQQKPVSILYPKSKVSKAFEVIANNLLNHSTYKTKQDVGLRGVFNSLVKFKKYR</sequence>
<dbReference type="InterPro" id="IPR033756">
    <property type="entry name" value="YlxH/NBP35"/>
</dbReference>
<evidence type="ECO:0000256" key="1">
    <source>
        <dbReference type="ARBA" id="ARBA00022741"/>
    </source>
</evidence>
<dbReference type="Proteomes" id="UP001144256">
    <property type="component" value="Unassembled WGS sequence"/>
</dbReference>
<dbReference type="InterPro" id="IPR027417">
    <property type="entry name" value="P-loop_NTPase"/>
</dbReference>
<proteinExistence type="predicted"/>
<keyword evidence="1" id="KW-0547">Nucleotide-binding</keyword>
<dbReference type="GO" id="GO:0005524">
    <property type="term" value="F:ATP binding"/>
    <property type="evidence" value="ECO:0007669"/>
    <property type="project" value="UniProtKB-KW"/>
</dbReference>
<dbReference type="GO" id="GO:0005829">
    <property type="term" value="C:cytosol"/>
    <property type="evidence" value="ECO:0007669"/>
    <property type="project" value="TreeGrafter"/>
</dbReference>
<dbReference type="InterPro" id="IPR025501">
    <property type="entry name" value="MinD_FleN"/>
</dbReference>
<dbReference type="PANTHER" id="PTHR43384">
    <property type="entry name" value="SEPTUM SITE-DETERMINING PROTEIN MIND HOMOLOG, CHLOROPLASTIC-RELATED"/>
    <property type="match status" value="1"/>
</dbReference>
<dbReference type="SUPFAM" id="SSF52540">
    <property type="entry name" value="P-loop containing nucleoside triphosphate hydrolases"/>
    <property type="match status" value="1"/>
</dbReference>
<dbReference type="GO" id="GO:0051782">
    <property type="term" value="P:negative regulation of cell division"/>
    <property type="evidence" value="ECO:0007669"/>
    <property type="project" value="TreeGrafter"/>
</dbReference>
<reference evidence="3" key="1">
    <citation type="submission" date="2022-06" db="EMBL/GenBank/DDBJ databases">
        <title>Vallitalea longa sp. nov., an anaerobic bacterium isolated from marine sediment.</title>
        <authorList>
            <person name="Hirano S."/>
            <person name="Terahara T."/>
            <person name="Mori K."/>
            <person name="Hamada M."/>
            <person name="Matsumoto R."/>
            <person name="Kobayashi T."/>
        </authorList>
    </citation>
    <scope>NUCLEOTIDE SEQUENCE</scope>
    <source>
        <strain evidence="3">SH18-1</strain>
    </source>
</reference>
<name>A0A9W6DDJ6_9FIRM</name>
<dbReference type="Pfam" id="PF10609">
    <property type="entry name" value="ParA"/>
    <property type="match status" value="1"/>
</dbReference>
<keyword evidence="4" id="KW-1185">Reference proteome</keyword>
<dbReference type="Gene3D" id="3.40.50.300">
    <property type="entry name" value="P-loop containing nucleotide triphosphate hydrolases"/>
    <property type="match status" value="1"/>
</dbReference>